<keyword evidence="1" id="KW-0472">Membrane</keyword>
<feature type="transmembrane region" description="Helical" evidence="1">
    <location>
        <begin position="29"/>
        <end position="48"/>
    </location>
</feature>
<dbReference type="Proteomes" id="UP001529491">
    <property type="component" value="Chromosome"/>
</dbReference>
<keyword evidence="1" id="KW-1133">Transmembrane helix</keyword>
<gene>
    <name evidence="2" type="ORF">RGE70_17460</name>
</gene>
<keyword evidence="1" id="KW-0812">Transmembrane</keyword>
<dbReference type="EMBL" id="CP136522">
    <property type="protein sequence ID" value="WOT05060.1"/>
    <property type="molecule type" value="Genomic_DNA"/>
</dbReference>
<evidence type="ECO:0000313" key="2">
    <source>
        <dbReference type="EMBL" id="WOT05060.1"/>
    </source>
</evidence>
<name>A0ABZ0JXP5_9GAMM</name>
<accession>A0ABZ0JXP5</accession>
<evidence type="ECO:0000256" key="1">
    <source>
        <dbReference type="SAM" id="Phobius"/>
    </source>
</evidence>
<sequence length="88" mass="9793">MDNIAFWLSFYVLMLVVSTIIGYHKGNIVAGALLGYVLGPIGVIILLLSKDRKMLPCPECGSKIHRHSYECPKCHKKVLHRLGKKSAT</sequence>
<evidence type="ECO:0008006" key="4">
    <source>
        <dbReference type="Google" id="ProtNLM"/>
    </source>
</evidence>
<keyword evidence="3" id="KW-1185">Reference proteome</keyword>
<protein>
    <recommendedName>
        <fullName evidence="4">Zinc ribbon domain-containing protein</fullName>
    </recommendedName>
</protein>
<organism evidence="2 3">
    <name type="scientific">Shewanella youngdeokensis</name>
    <dbReference type="NCBI Taxonomy" id="2999068"/>
    <lineage>
        <taxon>Bacteria</taxon>
        <taxon>Pseudomonadati</taxon>
        <taxon>Pseudomonadota</taxon>
        <taxon>Gammaproteobacteria</taxon>
        <taxon>Alteromonadales</taxon>
        <taxon>Shewanellaceae</taxon>
        <taxon>Shewanella</taxon>
    </lineage>
</organism>
<feature type="transmembrane region" description="Helical" evidence="1">
    <location>
        <begin position="5"/>
        <end position="23"/>
    </location>
</feature>
<reference evidence="2 3" key="1">
    <citation type="submission" date="2023-10" db="EMBL/GenBank/DDBJ databases">
        <title>Complete genome sequence of Shewanella sp. DAU334.</title>
        <authorList>
            <person name="Lee Y.-S."/>
            <person name="Jeong H.-R."/>
            <person name="Hwang E.-J."/>
            <person name="Choi Y.-L."/>
            <person name="Kim G.-D."/>
        </authorList>
    </citation>
    <scope>NUCLEOTIDE SEQUENCE [LARGE SCALE GENOMIC DNA]</scope>
    <source>
        <strain evidence="2 3">DAU334</strain>
    </source>
</reference>
<proteinExistence type="predicted"/>
<evidence type="ECO:0000313" key="3">
    <source>
        <dbReference type="Proteomes" id="UP001529491"/>
    </source>
</evidence>
<dbReference type="RefSeq" id="WP_310472697.1">
    <property type="nucleotide sequence ID" value="NZ_CP136522.1"/>
</dbReference>